<gene>
    <name evidence="2" type="ORF">SNEC2469_LOCUS318</name>
</gene>
<feature type="region of interest" description="Disordered" evidence="1">
    <location>
        <begin position="264"/>
        <end position="364"/>
    </location>
</feature>
<accession>A0A812IN29</accession>
<comment type="caution">
    <text evidence="2">The sequence shown here is derived from an EMBL/GenBank/DDBJ whole genome shotgun (WGS) entry which is preliminary data.</text>
</comment>
<evidence type="ECO:0000313" key="3">
    <source>
        <dbReference type="Proteomes" id="UP000601435"/>
    </source>
</evidence>
<dbReference type="AlphaFoldDB" id="A0A812IN29"/>
<sequence>MSGHVPGHGSVTFEELEHVLDGSAIHALRTAKDRTTTLNDRLSIWELCELVGEASFSAVPVPEHGNSSCVSDDDAASFDSLEQDSSLERVVEEVRLELYPEKSTDSDEDFPGDFVDGPCCVRGQWSPDGGPGMAQNPQVQLETDRVTLLRAELRAKLLEPNSTLELWLLQGTRWGKRVKQLASEEKEEEEDDAKILKKGMTKRGQTMLKAEQAAAQSGKSGQCRVYKILTSAQSVTHFAGPLRVMLEIEVKAKESLTFVLTRGRHQLQQAPARPASGSENGSRRGSVGGRRQSQQQSYHRQSTALEEPPSPRRGSVRLSIGSGAAPNQALNKLTSRASIVSDASSSKKSPTAGRRSSVGRRGSQTILPVLPVANLDEVEGHEAKTEPVKLVTVAPEILTRPEKALVRNWNPEEDYFELRIWGSSPLRRGPKLVLTAADKAAKHVPRRDRRWEGTVRTFARTYGNLEGAHEESCSATCSDVARHARFGLNDQLDAILAALRRMRAEDTDRDPDFFKYCPRHCQPGLMILDCVGKELGTPARY</sequence>
<protein>
    <submittedName>
        <fullName evidence="2">Uncharacterized protein</fullName>
    </submittedName>
</protein>
<feature type="compositionally biased region" description="Low complexity" evidence="1">
    <location>
        <begin position="335"/>
        <end position="363"/>
    </location>
</feature>
<feature type="compositionally biased region" description="Low complexity" evidence="1">
    <location>
        <begin position="276"/>
        <end position="302"/>
    </location>
</feature>
<dbReference type="Proteomes" id="UP000601435">
    <property type="component" value="Unassembled WGS sequence"/>
</dbReference>
<proteinExistence type="predicted"/>
<evidence type="ECO:0000313" key="2">
    <source>
        <dbReference type="EMBL" id="CAE7157997.1"/>
    </source>
</evidence>
<name>A0A812IN29_9DINO</name>
<organism evidence="2 3">
    <name type="scientific">Symbiodinium necroappetens</name>
    <dbReference type="NCBI Taxonomy" id="1628268"/>
    <lineage>
        <taxon>Eukaryota</taxon>
        <taxon>Sar</taxon>
        <taxon>Alveolata</taxon>
        <taxon>Dinophyceae</taxon>
        <taxon>Suessiales</taxon>
        <taxon>Symbiodiniaceae</taxon>
        <taxon>Symbiodinium</taxon>
    </lineage>
</organism>
<dbReference type="EMBL" id="CAJNJA010001226">
    <property type="protein sequence ID" value="CAE7157997.1"/>
    <property type="molecule type" value="Genomic_DNA"/>
</dbReference>
<keyword evidence="3" id="KW-1185">Reference proteome</keyword>
<evidence type="ECO:0000256" key="1">
    <source>
        <dbReference type="SAM" id="MobiDB-lite"/>
    </source>
</evidence>
<dbReference type="OrthoDB" id="406174at2759"/>
<reference evidence="2" key="1">
    <citation type="submission" date="2021-02" db="EMBL/GenBank/DDBJ databases">
        <authorList>
            <person name="Dougan E. K."/>
            <person name="Rhodes N."/>
            <person name="Thang M."/>
            <person name="Chan C."/>
        </authorList>
    </citation>
    <scope>NUCLEOTIDE SEQUENCE</scope>
</reference>